<feature type="domain" description="Reverse transcriptase Ty1/copia-type" evidence="6">
    <location>
        <begin position="288"/>
        <end position="429"/>
    </location>
</feature>
<evidence type="ECO:0000256" key="4">
    <source>
        <dbReference type="RuleBase" id="RU004328"/>
    </source>
</evidence>
<evidence type="ECO:0000256" key="2">
    <source>
        <dbReference type="ARBA" id="ARBA00022723"/>
    </source>
</evidence>
<dbReference type="AlphaFoldDB" id="A0A9E7KB05"/>
<organism evidence="8 9">
    <name type="scientific">Musa troglodytarum</name>
    <name type="common">fe'i banana</name>
    <dbReference type="NCBI Taxonomy" id="320322"/>
    <lineage>
        <taxon>Eukaryota</taxon>
        <taxon>Viridiplantae</taxon>
        <taxon>Streptophyta</taxon>
        <taxon>Embryophyta</taxon>
        <taxon>Tracheophyta</taxon>
        <taxon>Spermatophyta</taxon>
        <taxon>Magnoliopsida</taxon>
        <taxon>Liliopsida</taxon>
        <taxon>Zingiberales</taxon>
        <taxon>Musaceae</taxon>
        <taxon>Musa</taxon>
    </lineage>
</organism>
<dbReference type="Pfam" id="PF07727">
    <property type="entry name" value="RVT_2"/>
    <property type="match status" value="1"/>
</dbReference>
<dbReference type="OrthoDB" id="661927at2759"/>
<dbReference type="InterPro" id="IPR039537">
    <property type="entry name" value="Retrotran_Ty1/copia-like"/>
</dbReference>
<keyword evidence="3" id="KW-0378">Hydrolase</keyword>
<dbReference type="Pfam" id="PF00445">
    <property type="entry name" value="Ribonuclease_T2"/>
    <property type="match status" value="1"/>
</dbReference>
<evidence type="ECO:0000256" key="3">
    <source>
        <dbReference type="ARBA" id="ARBA00022801"/>
    </source>
</evidence>
<dbReference type="PANTHER" id="PTHR42648">
    <property type="entry name" value="TRANSPOSASE, PUTATIVE-RELATED"/>
    <property type="match status" value="1"/>
</dbReference>
<dbReference type="InterPro" id="IPR012337">
    <property type="entry name" value="RNaseH-like_sf"/>
</dbReference>
<proteinExistence type="inferred from homology"/>
<evidence type="ECO:0000313" key="9">
    <source>
        <dbReference type="Proteomes" id="UP001055439"/>
    </source>
</evidence>
<dbReference type="EMBL" id="CP097508">
    <property type="protein sequence ID" value="URE11047.1"/>
    <property type="molecule type" value="Genomic_DNA"/>
</dbReference>
<accession>A0A9E7KB05</accession>
<dbReference type="InterPro" id="IPR001568">
    <property type="entry name" value="RNase_T2-like"/>
</dbReference>
<dbReference type="Proteomes" id="UP001055439">
    <property type="component" value="Chromosome 6"/>
</dbReference>
<keyword evidence="2" id="KW-0479">Metal-binding</keyword>
<dbReference type="SUPFAM" id="SSF53098">
    <property type="entry name" value="Ribonuclease H-like"/>
    <property type="match status" value="1"/>
</dbReference>
<comment type="similarity">
    <text evidence="1 4">Belongs to the RNase T2 family.</text>
</comment>
<dbReference type="GO" id="GO:0046872">
    <property type="term" value="F:metal ion binding"/>
    <property type="evidence" value="ECO:0007669"/>
    <property type="project" value="UniProtKB-KW"/>
</dbReference>
<feature type="region of interest" description="Disordered" evidence="5">
    <location>
        <begin position="89"/>
        <end position="114"/>
    </location>
</feature>
<dbReference type="InterPro" id="IPR013103">
    <property type="entry name" value="RVT_2"/>
</dbReference>
<evidence type="ECO:0000256" key="5">
    <source>
        <dbReference type="SAM" id="MobiDB-lite"/>
    </source>
</evidence>
<dbReference type="Gene3D" id="3.90.730.10">
    <property type="entry name" value="Ribonuclease T2-like"/>
    <property type="match status" value="1"/>
</dbReference>
<dbReference type="PANTHER" id="PTHR42648:SF27">
    <property type="entry name" value="RNA-DIRECTED DNA POLYMERASE"/>
    <property type="match status" value="1"/>
</dbReference>
<evidence type="ECO:0000259" key="6">
    <source>
        <dbReference type="Pfam" id="PF07727"/>
    </source>
</evidence>
<gene>
    <name evidence="8" type="ORF">MUK42_18867</name>
</gene>
<dbReference type="InterPro" id="IPR057670">
    <property type="entry name" value="SH3_retrovirus"/>
</dbReference>
<keyword evidence="9" id="KW-1185">Reference proteome</keyword>
<dbReference type="InterPro" id="IPR036397">
    <property type="entry name" value="RNaseH_sf"/>
</dbReference>
<evidence type="ECO:0000256" key="1">
    <source>
        <dbReference type="ARBA" id="ARBA00007469"/>
    </source>
</evidence>
<dbReference type="InterPro" id="IPR036430">
    <property type="entry name" value="RNase_T2-like_sf"/>
</dbReference>
<feature type="compositionally biased region" description="Basic residues" evidence="5">
    <location>
        <begin position="91"/>
        <end position="113"/>
    </location>
</feature>
<evidence type="ECO:0000259" key="7">
    <source>
        <dbReference type="Pfam" id="PF25597"/>
    </source>
</evidence>
<evidence type="ECO:0000313" key="8">
    <source>
        <dbReference type="EMBL" id="URE11047.1"/>
    </source>
</evidence>
<evidence type="ECO:0008006" key="10">
    <source>
        <dbReference type="Google" id="ProtNLM"/>
    </source>
</evidence>
<protein>
    <recommendedName>
        <fullName evidence="10">Polyprotein</fullName>
    </recommendedName>
</protein>
<dbReference type="Pfam" id="PF25597">
    <property type="entry name" value="SH3_retrovirus"/>
    <property type="match status" value="1"/>
</dbReference>
<dbReference type="GO" id="GO:0003723">
    <property type="term" value="F:RNA binding"/>
    <property type="evidence" value="ECO:0007669"/>
    <property type="project" value="InterPro"/>
</dbReference>
<dbReference type="Gene3D" id="3.30.420.10">
    <property type="entry name" value="Ribonuclease H-like superfamily/Ribonuclease H"/>
    <property type="match status" value="1"/>
</dbReference>
<name>A0A9E7KB05_9LILI</name>
<dbReference type="GO" id="GO:0016787">
    <property type="term" value="F:hydrolase activity"/>
    <property type="evidence" value="ECO:0007669"/>
    <property type="project" value="UniProtKB-KW"/>
</dbReference>
<sequence>MSLSNPLHGILDANRLTGPNYMDWLHNLRIVLTTEKIMYILDTMIPTPNEGASEDEIARYVTLLELLNMLREVESAIKKEKPVLYADETRKKRKTEKSLKKGKGKGKMGKAKVVKKDRTKDKGQCFHYDKDGHWKRNYNEYLAEREKQKLGEASERRNRTLLDMVRSMMCFDDLPISFWGYALETAAYLLNRIPTRSVMFTPYEIWNEKKFDLKVVKIWGCPAHVKRHNPDKLEFKTEWCKFVGYPKETCGYYFYYPEDRKTYEEAIMSIDSGKWQEVMNSEMDSMYSNKMDVKIAFLNGNLEEVYMIQPEGFMSKDNPDKVCMLLRSIYGIKQAFRSWNIRFDEAIRSYDFVKNEDEPCVYRKISRSTITFLILYVDDILIIGNDIGMLSTVKAWLSRHFSMKDLGEASYVLRIRIYRDRSKRMLGLSQFSDGLSFWRHDWYKHDTCSLSIFDQLSYFMATLDLKNNVNILSRLNVKEFKTGVESTLVSYKSAQVCSPFPTTCEHTEVTENQNAEDIDMPCMESASVMEARDEVSNLECIRVTCDIVCNPEPSSETCHGEHNEVIETKNVTAENTIGELHLQNPAVEMTRHLRRCRMRKRSKMRHLCRHRRRKKR</sequence>
<reference evidence="8" key="1">
    <citation type="submission" date="2022-05" db="EMBL/GenBank/DDBJ databases">
        <title>The Musa troglodytarum L. genome provides insights into the mechanism of non-climacteric behaviour and enrichment of carotenoids.</title>
        <authorList>
            <person name="Wang J."/>
        </authorList>
    </citation>
    <scope>NUCLEOTIDE SEQUENCE</scope>
    <source>
        <tissue evidence="8">Leaf</tissue>
    </source>
</reference>
<dbReference type="SUPFAM" id="SSF55895">
    <property type="entry name" value="Ribonuclease Rh-like"/>
    <property type="match status" value="1"/>
</dbReference>
<feature type="domain" description="Retroviral polymerase SH3-like" evidence="7">
    <location>
        <begin position="222"/>
        <end position="266"/>
    </location>
</feature>
<dbReference type="GO" id="GO:0033897">
    <property type="term" value="F:ribonuclease T2 activity"/>
    <property type="evidence" value="ECO:0007669"/>
    <property type="project" value="InterPro"/>
</dbReference>